<proteinExistence type="predicted"/>
<evidence type="ECO:0000313" key="4">
    <source>
        <dbReference type="Proteomes" id="UP001189429"/>
    </source>
</evidence>
<feature type="coiled-coil region" evidence="1">
    <location>
        <begin position="245"/>
        <end position="286"/>
    </location>
</feature>
<evidence type="ECO:0000256" key="1">
    <source>
        <dbReference type="SAM" id="Coils"/>
    </source>
</evidence>
<keyword evidence="1" id="KW-0175">Coiled coil</keyword>
<accession>A0ABN9REB4</accession>
<keyword evidence="4" id="KW-1185">Reference proteome</keyword>
<feature type="region of interest" description="Disordered" evidence="2">
    <location>
        <begin position="152"/>
        <end position="172"/>
    </location>
</feature>
<sequence>MTRAAMAGRKIVVRHGSTVTHLGSVEEAAQFVRLLEAEGRAPGSELDTLNNFEAVLRGAGSHLALGRKATTEEVRRTLVSVGELDLAKRWVTFRAGRRLTAHPDPELADEVLLALEKGGVTSYEAQLEDNLKEIEEEKGLMYVEEMAQAMTRSAKGTLQQPPVKYKGEPKKKDLKCSPDDKATCGMVMVSARCDGDVTIQGNSRLYKGESANNAEKIEVATDREQDILSLKADCDAKEQTQAVQVGQLQETVQSLTSQRDTLRDRLHEVATELEALKNLVSKKEQDMSMDGSTGDDLKEKERADFESNFVSLSGEKELKEVNTGGTSGKGYAMAECARKNAVLNQASLSVASAKAALARAEAECDDAAAEMTDACLALGESEQREVIVKLGLPDSFSTFPVKTAEF</sequence>
<gene>
    <name evidence="3" type="ORF">PCOR1329_LOCUS19991</name>
</gene>
<dbReference type="EMBL" id="CAUYUJ010006443">
    <property type="protein sequence ID" value="CAK0817353.1"/>
    <property type="molecule type" value="Genomic_DNA"/>
</dbReference>
<organism evidence="3 4">
    <name type="scientific">Prorocentrum cordatum</name>
    <dbReference type="NCBI Taxonomy" id="2364126"/>
    <lineage>
        <taxon>Eukaryota</taxon>
        <taxon>Sar</taxon>
        <taxon>Alveolata</taxon>
        <taxon>Dinophyceae</taxon>
        <taxon>Prorocentrales</taxon>
        <taxon>Prorocentraceae</taxon>
        <taxon>Prorocentrum</taxon>
    </lineage>
</organism>
<comment type="caution">
    <text evidence="3">The sequence shown here is derived from an EMBL/GenBank/DDBJ whole genome shotgun (WGS) entry which is preliminary data.</text>
</comment>
<evidence type="ECO:0000256" key="2">
    <source>
        <dbReference type="SAM" id="MobiDB-lite"/>
    </source>
</evidence>
<evidence type="ECO:0000313" key="3">
    <source>
        <dbReference type="EMBL" id="CAK0817353.1"/>
    </source>
</evidence>
<dbReference type="Proteomes" id="UP001189429">
    <property type="component" value="Unassembled WGS sequence"/>
</dbReference>
<name>A0ABN9REB4_9DINO</name>
<feature type="coiled-coil region" evidence="1">
    <location>
        <begin position="343"/>
        <end position="370"/>
    </location>
</feature>
<reference evidence="3" key="1">
    <citation type="submission" date="2023-10" db="EMBL/GenBank/DDBJ databases">
        <authorList>
            <person name="Chen Y."/>
            <person name="Shah S."/>
            <person name="Dougan E. K."/>
            <person name="Thang M."/>
            <person name="Chan C."/>
        </authorList>
    </citation>
    <scope>NUCLEOTIDE SEQUENCE [LARGE SCALE GENOMIC DNA]</scope>
</reference>
<protein>
    <submittedName>
        <fullName evidence="3">Uncharacterized protein</fullName>
    </submittedName>
</protein>